<dbReference type="EMBL" id="BAAAOF010000001">
    <property type="protein sequence ID" value="GAA1914609.1"/>
    <property type="molecule type" value="Genomic_DNA"/>
</dbReference>
<dbReference type="InterPro" id="IPR050109">
    <property type="entry name" value="HTH-type_TetR-like_transc_reg"/>
</dbReference>
<keyword evidence="7" id="KW-1185">Reference proteome</keyword>
<dbReference type="InterPro" id="IPR009057">
    <property type="entry name" value="Homeodomain-like_sf"/>
</dbReference>
<accession>A0ABP5ALJ3</accession>
<evidence type="ECO:0000259" key="5">
    <source>
        <dbReference type="PROSITE" id="PS50977"/>
    </source>
</evidence>
<feature type="DNA-binding region" description="H-T-H motif" evidence="4">
    <location>
        <begin position="39"/>
        <end position="58"/>
    </location>
</feature>
<evidence type="ECO:0000313" key="6">
    <source>
        <dbReference type="EMBL" id="GAA1914609.1"/>
    </source>
</evidence>
<name>A0ABP5ALJ3_9MICO</name>
<evidence type="ECO:0000313" key="7">
    <source>
        <dbReference type="Proteomes" id="UP001501343"/>
    </source>
</evidence>
<keyword evidence="2 4" id="KW-0238">DNA-binding</keyword>
<dbReference type="Proteomes" id="UP001501343">
    <property type="component" value="Unassembled WGS sequence"/>
</dbReference>
<evidence type="ECO:0000256" key="3">
    <source>
        <dbReference type="ARBA" id="ARBA00023163"/>
    </source>
</evidence>
<evidence type="ECO:0000256" key="4">
    <source>
        <dbReference type="PROSITE-ProRule" id="PRU00335"/>
    </source>
</evidence>
<dbReference type="Gene3D" id="1.10.357.10">
    <property type="entry name" value="Tetracycline Repressor, domain 2"/>
    <property type="match status" value="1"/>
</dbReference>
<sequence>MNKRKYEMTSRADAAARTADRIIDAMLARFATTPYENVRIEDVAADAGVTGQTLIRRFGSKAALMNATVARELARVAAAREEAAQASPTDTIHELIHHYERYGALILKTYSEAPLVAGLPALAARGRAFHVDWCRRAFPLDPSLSPTEKAVRTAQIIAICDATTWRILRFDGELDEAQTEQALAALLLPLLV</sequence>
<organism evidence="6 7">
    <name type="scientific">Microbacterium aoyamense</name>
    <dbReference type="NCBI Taxonomy" id="344166"/>
    <lineage>
        <taxon>Bacteria</taxon>
        <taxon>Bacillati</taxon>
        <taxon>Actinomycetota</taxon>
        <taxon>Actinomycetes</taxon>
        <taxon>Micrococcales</taxon>
        <taxon>Microbacteriaceae</taxon>
        <taxon>Microbacterium</taxon>
    </lineage>
</organism>
<protein>
    <recommendedName>
        <fullName evidence="5">HTH tetR-type domain-containing protein</fullName>
    </recommendedName>
</protein>
<keyword evidence="3" id="KW-0804">Transcription</keyword>
<dbReference type="RefSeq" id="WP_248148958.1">
    <property type="nucleotide sequence ID" value="NZ_BAAAOF010000001.1"/>
</dbReference>
<dbReference type="PANTHER" id="PTHR30055">
    <property type="entry name" value="HTH-TYPE TRANSCRIPTIONAL REGULATOR RUTR"/>
    <property type="match status" value="1"/>
</dbReference>
<reference evidence="7" key="1">
    <citation type="journal article" date="2019" name="Int. J. Syst. Evol. Microbiol.">
        <title>The Global Catalogue of Microorganisms (GCM) 10K type strain sequencing project: providing services to taxonomists for standard genome sequencing and annotation.</title>
        <authorList>
            <consortium name="The Broad Institute Genomics Platform"/>
            <consortium name="The Broad Institute Genome Sequencing Center for Infectious Disease"/>
            <person name="Wu L."/>
            <person name="Ma J."/>
        </authorList>
    </citation>
    <scope>NUCLEOTIDE SEQUENCE [LARGE SCALE GENOMIC DNA]</scope>
    <source>
        <strain evidence="7">JCM 14900</strain>
    </source>
</reference>
<comment type="caution">
    <text evidence="6">The sequence shown here is derived from an EMBL/GenBank/DDBJ whole genome shotgun (WGS) entry which is preliminary data.</text>
</comment>
<keyword evidence="1" id="KW-0805">Transcription regulation</keyword>
<proteinExistence type="predicted"/>
<feature type="domain" description="HTH tetR-type" evidence="5">
    <location>
        <begin position="16"/>
        <end position="76"/>
    </location>
</feature>
<evidence type="ECO:0000256" key="2">
    <source>
        <dbReference type="ARBA" id="ARBA00023125"/>
    </source>
</evidence>
<evidence type="ECO:0000256" key="1">
    <source>
        <dbReference type="ARBA" id="ARBA00023015"/>
    </source>
</evidence>
<dbReference type="Pfam" id="PF00440">
    <property type="entry name" value="TetR_N"/>
    <property type="match status" value="1"/>
</dbReference>
<dbReference type="SUPFAM" id="SSF46689">
    <property type="entry name" value="Homeodomain-like"/>
    <property type="match status" value="1"/>
</dbReference>
<dbReference type="InterPro" id="IPR001647">
    <property type="entry name" value="HTH_TetR"/>
</dbReference>
<dbReference type="PANTHER" id="PTHR30055:SF234">
    <property type="entry name" value="HTH-TYPE TRANSCRIPTIONAL REGULATOR BETI"/>
    <property type="match status" value="1"/>
</dbReference>
<dbReference type="PROSITE" id="PS50977">
    <property type="entry name" value="HTH_TETR_2"/>
    <property type="match status" value="1"/>
</dbReference>
<gene>
    <name evidence="6" type="ORF">GCM10009775_03990</name>
</gene>